<keyword evidence="2" id="KW-1185">Reference proteome</keyword>
<dbReference type="EMBL" id="BPLR01021019">
    <property type="protein sequence ID" value="GIX84998.1"/>
    <property type="molecule type" value="Genomic_DNA"/>
</dbReference>
<comment type="caution">
    <text evidence="1">The sequence shown here is derived from an EMBL/GenBank/DDBJ whole genome shotgun (WGS) entry which is preliminary data.</text>
</comment>
<proteinExistence type="predicted"/>
<name>A0AAV4NKI3_CAEEX</name>
<evidence type="ECO:0000313" key="1">
    <source>
        <dbReference type="EMBL" id="GIX84998.1"/>
    </source>
</evidence>
<dbReference type="Proteomes" id="UP001054945">
    <property type="component" value="Unassembled WGS sequence"/>
</dbReference>
<protein>
    <submittedName>
        <fullName evidence="1">Uncharacterized protein</fullName>
    </submittedName>
</protein>
<accession>A0AAV4NKI3</accession>
<dbReference type="AlphaFoldDB" id="A0AAV4NKI3"/>
<gene>
    <name evidence="1" type="ORF">CEXT_100461</name>
</gene>
<organism evidence="1 2">
    <name type="scientific">Caerostris extrusa</name>
    <name type="common">Bark spider</name>
    <name type="synonym">Caerostris bankana</name>
    <dbReference type="NCBI Taxonomy" id="172846"/>
    <lineage>
        <taxon>Eukaryota</taxon>
        <taxon>Metazoa</taxon>
        <taxon>Ecdysozoa</taxon>
        <taxon>Arthropoda</taxon>
        <taxon>Chelicerata</taxon>
        <taxon>Arachnida</taxon>
        <taxon>Araneae</taxon>
        <taxon>Araneomorphae</taxon>
        <taxon>Entelegynae</taxon>
        <taxon>Araneoidea</taxon>
        <taxon>Araneidae</taxon>
        <taxon>Caerostris</taxon>
    </lineage>
</organism>
<evidence type="ECO:0000313" key="2">
    <source>
        <dbReference type="Proteomes" id="UP001054945"/>
    </source>
</evidence>
<reference evidence="1 2" key="1">
    <citation type="submission" date="2021-06" db="EMBL/GenBank/DDBJ databases">
        <title>Caerostris extrusa draft genome.</title>
        <authorList>
            <person name="Kono N."/>
            <person name="Arakawa K."/>
        </authorList>
    </citation>
    <scope>NUCLEOTIDE SEQUENCE [LARGE SCALE GENOMIC DNA]</scope>
</reference>
<sequence>MKTPSFVKITLRAENATKASVTLARHCEHEARRIADILMRLSEKPEEEEVAARRCLIVTHQYTCQIMELRNSCGETAQKVFVGVFSRLKGASSSICDSNETASDIRTKLFDTLNIQGEIRSEMDSALNLLIKKALNI</sequence>